<comment type="caution">
    <text evidence="4">The sequence shown here is derived from an EMBL/GenBank/DDBJ whole genome shotgun (WGS) entry which is preliminary data.</text>
</comment>
<keyword evidence="5" id="KW-1185">Reference proteome</keyword>
<feature type="compositionally biased region" description="Basic and acidic residues" evidence="2">
    <location>
        <begin position="124"/>
        <end position="133"/>
    </location>
</feature>
<feature type="non-terminal residue" evidence="4">
    <location>
        <position position="133"/>
    </location>
</feature>
<keyword evidence="1" id="KW-0479">Metal-binding</keyword>
<evidence type="ECO:0000313" key="4">
    <source>
        <dbReference type="EMBL" id="CAE8610883.1"/>
    </source>
</evidence>
<feature type="compositionally biased region" description="Basic and acidic residues" evidence="2">
    <location>
        <begin position="60"/>
        <end position="69"/>
    </location>
</feature>
<keyword evidence="1" id="KW-0862">Zinc</keyword>
<feature type="compositionally biased region" description="Basic and acidic residues" evidence="2">
    <location>
        <begin position="42"/>
        <end position="51"/>
    </location>
</feature>
<proteinExistence type="predicted"/>
<feature type="domain" description="C2H2-type" evidence="3">
    <location>
        <begin position="90"/>
        <end position="119"/>
    </location>
</feature>
<dbReference type="GO" id="GO:0008270">
    <property type="term" value="F:zinc ion binding"/>
    <property type="evidence" value="ECO:0007669"/>
    <property type="project" value="UniProtKB-KW"/>
</dbReference>
<evidence type="ECO:0000256" key="1">
    <source>
        <dbReference type="PROSITE-ProRule" id="PRU00042"/>
    </source>
</evidence>
<organism evidence="4 5">
    <name type="scientific">Polarella glacialis</name>
    <name type="common">Dinoflagellate</name>
    <dbReference type="NCBI Taxonomy" id="89957"/>
    <lineage>
        <taxon>Eukaryota</taxon>
        <taxon>Sar</taxon>
        <taxon>Alveolata</taxon>
        <taxon>Dinophyceae</taxon>
        <taxon>Suessiales</taxon>
        <taxon>Suessiaceae</taxon>
        <taxon>Polarella</taxon>
    </lineage>
</organism>
<dbReference type="AlphaFoldDB" id="A0A813FBC5"/>
<gene>
    <name evidence="4" type="ORF">PGLA1383_LOCUS28693</name>
</gene>
<dbReference type="PROSITE" id="PS00028">
    <property type="entry name" value="ZINC_FINGER_C2H2_1"/>
    <property type="match status" value="1"/>
</dbReference>
<dbReference type="OrthoDB" id="5894at2759"/>
<name>A0A813FBC5_POLGL</name>
<dbReference type="Proteomes" id="UP000654075">
    <property type="component" value="Unassembled WGS sequence"/>
</dbReference>
<keyword evidence="1" id="KW-0863">Zinc-finger</keyword>
<feature type="compositionally biased region" description="Acidic residues" evidence="2">
    <location>
        <begin position="1"/>
        <end position="14"/>
    </location>
</feature>
<dbReference type="EMBL" id="CAJNNV010024857">
    <property type="protein sequence ID" value="CAE8610883.1"/>
    <property type="molecule type" value="Genomic_DNA"/>
</dbReference>
<feature type="region of interest" description="Disordered" evidence="2">
    <location>
        <begin position="111"/>
        <end position="133"/>
    </location>
</feature>
<feature type="region of interest" description="Disordered" evidence="2">
    <location>
        <begin position="1"/>
        <end position="91"/>
    </location>
</feature>
<reference evidence="4" key="1">
    <citation type="submission" date="2021-02" db="EMBL/GenBank/DDBJ databases">
        <authorList>
            <person name="Dougan E. K."/>
            <person name="Rhodes N."/>
            <person name="Thang M."/>
            <person name="Chan C."/>
        </authorList>
    </citation>
    <scope>NUCLEOTIDE SEQUENCE</scope>
</reference>
<protein>
    <recommendedName>
        <fullName evidence="3">C2H2-type domain-containing protein</fullName>
    </recommendedName>
</protein>
<evidence type="ECO:0000256" key="2">
    <source>
        <dbReference type="SAM" id="MobiDB-lite"/>
    </source>
</evidence>
<dbReference type="InterPro" id="IPR013087">
    <property type="entry name" value="Znf_C2H2_type"/>
</dbReference>
<dbReference type="PROSITE" id="PS50157">
    <property type="entry name" value="ZINC_FINGER_C2H2_2"/>
    <property type="match status" value="1"/>
</dbReference>
<evidence type="ECO:0000259" key="3">
    <source>
        <dbReference type="PROSITE" id="PS50157"/>
    </source>
</evidence>
<accession>A0A813FBC5</accession>
<sequence length="133" mass="14596">ESDSEDSEASEDEQEVKPHLAGNAGSGKKVQKRAEQMAQLLERQREKEKVQDLVSGAKKAQREAKKGTEEEAQDRPVAATTVVGEPPEGSVCGVCKKDFESRSKLFQHIKATGHALLKPSPTESEEKGKKKKR</sequence>
<evidence type="ECO:0000313" key="5">
    <source>
        <dbReference type="Proteomes" id="UP000654075"/>
    </source>
</evidence>